<proteinExistence type="predicted"/>
<gene>
    <name evidence="3" type="ORF">R5R35_014766</name>
</gene>
<reference evidence="3 4" key="1">
    <citation type="submission" date="2024-03" db="EMBL/GenBank/DDBJ databases">
        <title>The genome assembly and annotation of the cricket Gryllus longicercus Weissman &amp; Gray.</title>
        <authorList>
            <person name="Szrajer S."/>
            <person name="Gray D."/>
            <person name="Ylla G."/>
        </authorList>
    </citation>
    <scope>NUCLEOTIDE SEQUENCE [LARGE SCALE GENOMIC DNA]</scope>
    <source>
        <strain evidence="3">DAG 2021-001</strain>
        <tissue evidence="3">Whole body minus gut</tissue>
    </source>
</reference>
<evidence type="ECO:0000256" key="2">
    <source>
        <dbReference type="SAM" id="Phobius"/>
    </source>
</evidence>
<organism evidence="3 4">
    <name type="scientific">Gryllus longicercus</name>
    <dbReference type="NCBI Taxonomy" id="2509291"/>
    <lineage>
        <taxon>Eukaryota</taxon>
        <taxon>Metazoa</taxon>
        <taxon>Ecdysozoa</taxon>
        <taxon>Arthropoda</taxon>
        <taxon>Hexapoda</taxon>
        <taxon>Insecta</taxon>
        <taxon>Pterygota</taxon>
        <taxon>Neoptera</taxon>
        <taxon>Polyneoptera</taxon>
        <taxon>Orthoptera</taxon>
        <taxon>Ensifera</taxon>
        <taxon>Gryllidea</taxon>
        <taxon>Grylloidea</taxon>
        <taxon>Gryllidae</taxon>
        <taxon>Gryllinae</taxon>
        <taxon>Gryllus</taxon>
    </lineage>
</organism>
<dbReference type="InterPro" id="IPR013783">
    <property type="entry name" value="Ig-like_fold"/>
</dbReference>
<feature type="transmembrane region" description="Helical" evidence="2">
    <location>
        <begin position="21"/>
        <end position="44"/>
    </location>
</feature>
<dbReference type="InterPro" id="IPR003961">
    <property type="entry name" value="FN3_dom"/>
</dbReference>
<dbReference type="AlphaFoldDB" id="A0AAN9W142"/>
<evidence type="ECO:0000256" key="1">
    <source>
        <dbReference type="SAM" id="MobiDB-lite"/>
    </source>
</evidence>
<keyword evidence="4" id="KW-1185">Reference proteome</keyword>
<name>A0AAN9W142_9ORTH</name>
<dbReference type="Gene3D" id="2.60.40.10">
    <property type="entry name" value="Immunoglobulins"/>
    <property type="match status" value="1"/>
</dbReference>
<dbReference type="EMBL" id="JAZDUA010000103">
    <property type="protein sequence ID" value="KAK7867984.1"/>
    <property type="molecule type" value="Genomic_DNA"/>
</dbReference>
<feature type="transmembrane region" description="Helical" evidence="2">
    <location>
        <begin position="290"/>
        <end position="314"/>
    </location>
</feature>
<dbReference type="CDD" id="cd00063">
    <property type="entry name" value="FN3"/>
    <property type="match status" value="1"/>
</dbReference>
<evidence type="ECO:0008006" key="5">
    <source>
        <dbReference type="Google" id="ProtNLM"/>
    </source>
</evidence>
<sequence>MCESRYDSVRSNMCRPSTQALRLAAMVLMPWYFGAVVQCLTLMIDRATASSLLVEISCDSCESNSFTWEYKSSPEETWGNLPRLIDHLYNPNAFYITRLKENTLHYLRVRYNPTGQYSNEIKEWTCEKVPPPVTDLRVASAGPGWLDVRWTPPQERCNSFYYYDVRYKPRDGLFSRTKRFGYFDVSHSKAYVKPSHPCSGGDFCVLLTDHVVAGSHHQIELKIERIGGENESSGEFRLSGLASTDNTGAEDFIVCPDTKKKTEDSSFDEETARNEHEDQETKSQGSGVDLALWVLILLGNLFFIVFATIFGLCVKYSFTNTVHEERTDEVEMPPAEYMQERYVDPGEMGLSATKMSDYDEDVYEEINIQEKNPS</sequence>
<dbReference type="InterPro" id="IPR036116">
    <property type="entry name" value="FN3_sf"/>
</dbReference>
<comment type="caution">
    <text evidence="3">The sequence shown here is derived from an EMBL/GenBank/DDBJ whole genome shotgun (WGS) entry which is preliminary data.</text>
</comment>
<keyword evidence="2" id="KW-1133">Transmembrane helix</keyword>
<keyword evidence="2" id="KW-0472">Membrane</keyword>
<evidence type="ECO:0000313" key="4">
    <source>
        <dbReference type="Proteomes" id="UP001378592"/>
    </source>
</evidence>
<accession>A0AAN9W142</accession>
<evidence type="ECO:0000313" key="3">
    <source>
        <dbReference type="EMBL" id="KAK7867984.1"/>
    </source>
</evidence>
<dbReference type="Proteomes" id="UP001378592">
    <property type="component" value="Unassembled WGS sequence"/>
</dbReference>
<keyword evidence="2" id="KW-0812">Transmembrane</keyword>
<protein>
    <recommendedName>
        <fullName evidence="5">Fibronectin type-III domain-containing protein</fullName>
    </recommendedName>
</protein>
<feature type="region of interest" description="Disordered" evidence="1">
    <location>
        <begin position="259"/>
        <end position="283"/>
    </location>
</feature>
<dbReference type="SUPFAM" id="SSF49265">
    <property type="entry name" value="Fibronectin type III"/>
    <property type="match status" value="1"/>
</dbReference>
<feature type="compositionally biased region" description="Basic and acidic residues" evidence="1">
    <location>
        <begin position="259"/>
        <end position="281"/>
    </location>
</feature>